<dbReference type="InterPro" id="IPR004572">
    <property type="entry name" value="Protoporphyrinogen_oxidase"/>
</dbReference>
<dbReference type="Gene3D" id="3.50.50.60">
    <property type="entry name" value="FAD/NAD(P)-binding domain"/>
    <property type="match status" value="1"/>
</dbReference>
<dbReference type="InterPro" id="IPR036188">
    <property type="entry name" value="FAD/NAD-bd_sf"/>
</dbReference>
<evidence type="ECO:0000259" key="12">
    <source>
        <dbReference type="Pfam" id="PF01593"/>
    </source>
</evidence>
<dbReference type="InterPro" id="IPR002937">
    <property type="entry name" value="Amino_oxidase"/>
</dbReference>
<dbReference type="EC" id="1.3.3.4" evidence="4 11"/>
<evidence type="ECO:0000256" key="10">
    <source>
        <dbReference type="ARBA" id="ARBA00047554"/>
    </source>
</evidence>
<dbReference type="PANTHER" id="PTHR42923">
    <property type="entry name" value="PROTOPORPHYRINOGEN OXIDASE"/>
    <property type="match status" value="1"/>
</dbReference>
<feature type="domain" description="Amine oxidase" evidence="12">
    <location>
        <begin position="11"/>
        <end position="476"/>
    </location>
</feature>
<evidence type="ECO:0000313" key="13">
    <source>
        <dbReference type="EMBL" id="CAI8007753.1"/>
    </source>
</evidence>
<comment type="similarity">
    <text evidence="3 11">Belongs to the protoporphyrinogen/coproporphyrinogen oxidase family. Protoporphyrinogen oxidase subfamily.</text>
</comment>
<evidence type="ECO:0000256" key="5">
    <source>
        <dbReference type="ARBA" id="ARBA00022630"/>
    </source>
</evidence>
<keyword evidence="5 11" id="KW-0285">Flavoprotein</keyword>
<evidence type="ECO:0000256" key="7">
    <source>
        <dbReference type="ARBA" id="ARBA00023002"/>
    </source>
</evidence>
<comment type="caution">
    <text evidence="13">The sequence shown here is derived from an EMBL/GenBank/DDBJ whole genome shotgun (WGS) entry which is preliminary data.</text>
</comment>
<dbReference type="GO" id="GO:0006782">
    <property type="term" value="P:protoporphyrinogen IX biosynthetic process"/>
    <property type="evidence" value="ECO:0007669"/>
    <property type="project" value="UniProtKB-UniRule"/>
</dbReference>
<accession>A0AA35RAA6</accession>
<dbReference type="SUPFAM" id="SSF51905">
    <property type="entry name" value="FAD/NAD(P)-binding domain"/>
    <property type="match status" value="1"/>
</dbReference>
<evidence type="ECO:0000256" key="1">
    <source>
        <dbReference type="ARBA" id="ARBA00002600"/>
    </source>
</evidence>
<evidence type="ECO:0000256" key="2">
    <source>
        <dbReference type="ARBA" id="ARBA00005073"/>
    </source>
</evidence>
<keyword evidence="9 11" id="KW-0627">Porphyrin biosynthesis</keyword>
<evidence type="ECO:0000256" key="3">
    <source>
        <dbReference type="ARBA" id="ARBA00010551"/>
    </source>
</evidence>
<comment type="pathway">
    <text evidence="2 11">Porphyrin-containing compound metabolism; protoporphyrin-IX biosynthesis; protoporphyrin-IX from protoporphyrinogen-IX: step 1/1.</text>
</comment>
<dbReference type="EMBL" id="CASHTH010000799">
    <property type="protein sequence ID" value="CAI8007753.1"/>
    <property type="molecule type" value="Genomic_DNA"/>
</dbReference>
<dbReference type="PANTHER" id="PTHR42923:SF3">
    <property type="entry name" value="PROTOPORPHYRINOGEN OXIDASE"/>
    <property type="match status" value="1"/>
</dbReference>
<dbReference type="GO" id="GO:0005743">
    <property type="term" value="C:mitochondrial inner membrane"/>
    <property type="evidence" value="ECO:0007669"/>
    <property type="project" value="UniProtKB-SubCell"/>
</dbReference>
<keyword evidence="6 11" id="KW-0274">FAD</keyword>
<dbReference type="AlphaFoldDB" id="A0AA35RAA6"/>
<keyword evidence="14" id="KW-1185">Reference proteome</keyword>
<dbReference type="NCBIfam" id="TIGR00562">
    <property type="entry name" value="proto_IX_ox"/>
    <property type="match status" value="1"/>
</dbReference>
<comment type="subcellular location">
    <subcellularLocation>
        <location evidence="11">Mitochondrion inner membrane</location>
    </subcellularLocation>
</comment>
<evidence type="ECO:0000313" key="14">
    <source>
        <dbReference type="Proteomes" id="UP001174909"/>
    </source>
</evidence>
<evidence type="ECO:0000256" key="11">
    <source>
        <dbReference type="RuleBase" id="RU367069"/>
    </source>
</evidence>
<evidence type="ECO:0000256" key="9">
    <source>
        <dbReference type="ARBA" id="ARBA00023244"/>
    </source>
</evidence>
<dbReference type="Proteomes" id="UP001174909">
    <property type="component" value="Unassembled WGS sequence"/>
</dbReference>
<comment type="catalytic activity">
    <reaction evidence="10 11">
        <text>protoporphyrinogen IX + 3 O2 = protoporphyrin IX + 3 H2O2</text>
        <dbReference type="Rhea" id="RHEA:25576"/>
        <dbReference type="ChEBI" id="CHEBI:15379"/>
        <dbReference type="ChEBI" id="CHEBI:16240"/>
        <dbReference type="ChEBI" id="CHEBI:57306"/>
        <dbReference type="ChEBI" id="CHEBI:57307"/>
        <dbReference type="EC" id="1.3.3.4"/>
    </reaction>
</comment>
<comment type="cofactor">
    <cofactor evidence="11">
        <name>FAD</name>
        <dbReference type="ChEBI" id="CHEBI:57692"/>
    </cofactor>
    <text evidence="11">Binds 1 FAD per subunit.</text>
</comment>
<name>A0AA35RAA6_GEOBA</name>
<organism evidence="13 14">
    <name type="scientific">Geodia barretti</name>
    <name type="common">Barrett's horny sponge</name>
    <dbReference type="NCBI Taxonomy" id="519541"/>
    <lineage>
        <taxon>Eukaryota</taxon>
        <taxon>Metazoa</taxon>
        <taxon>Porifera</taxon>
        <taxon>Demospongiae</taxon>
        <taxon>Heteroscleromorpha</taxon>
        <taxon>Tetractinellida</taxon>
        <taxon>Astrophorina</taxon>
        <taxon>Geodiidae</taxon>
        <taxon>Geodia</taxon>
    </lineage>
</organism>
<protein>
    <recommendedName>
        <fullName evidence="4 11">Protoporphyrinogen oxidase</fullName>
        <ecNumber evidence="4 11">1.3.3.4</ecNumber>
    </recommendedName>
</protein>
<dbReference type="InterPro" id="IPR050464">
    <property type="entry name" value="Zeta_carotene_desat/Oxidored"/>
</dbReference>
<dbReference type="GO" id="GO:0004729">
    <property type="term" value="F:oxygen-dependent protoporphyrinogen oxidase activity"/>
    <property type="evidence" value="ECO:0007669"/>
    <property type="project" value="UniProtKB-UniRule"/>
</dbReference>
<comment type="function">
    <text evidence="1 11">Catalyzes the 6-electron oxidation of protoporphyrinogen-IX to form protoporphyrin-IX.</text>
</comment>
<proteinExistence type="inferred from homology"/>
<gene>
    <name evidence="13" type="ORF">GBAR_LOCUS5360</name>
</gene>
<evidence type="ECO:0000256" key="8">
    <source>
        <dbReference type="ARBA" id="ARBA00023133"/>
    </source>
</evidence>
<dbReference type="SUPFAM" id="SSF54373">
    <property type="entry name" value="FAD-linked reductases, C-terminal domain"/>
    <property type="match status" value="1"/>
</dbReference>
<keyword evidence="7 11" id="KW-0560">Oxidoreductase</keyword>
<reference evidence="13" key="1">
    <citation type="submission" date="2023-03" db="EMBL/GenBank/DDBJ databases">
        <authorList>
            <person name="Steffen K."/>
            <person name="Cardenas P."/>
        </authorList>
    </citation>
    <scope>NUCLEOTIDE SEQUENCE</scope>
</reference>
<sequence>MKTVVVLGGGISGLAAAWRLSHRAKGLNVVLVEGSGRVGGWMQSVRTDEGAVLELGPRSLRTAGPAGRNTLSLVSEVGLGGEVLAVPTSHKGVSRRLIFTSAHGLVELPSSLSWLFRTRLPFSGPLLPTVLAEIFRPRRKGTEDESVYDFISRRLGSEIADYVIDPMCRGIFAGSARTLSMRSAFPAVHQYEASHGTVVGGALMTKPDPLPDSAPELVKQAVREKWAIYTLRSGLQSLPLALLSTLEERGVKVHLGTPCTAINFRDQSAQVVCGDSVLDTDHVISAIPSHALSGLLSEDLSPLSHHLLTIPTVTVGVVCLEFKGRVLPPQYEEAFGYLVPSHQPASILGVVFDSSTFPQHNRPDLPSTRCTVMLGGEWFDTLGDDPGNIGTDDIIRIALDSMRDHLGVTDEPSNMVARIHQNCIPQYQLGHSQKLDTISDLIQEKAVPLSLVGMSYHGVSVNDCIHNSFTAVDRLLAHV</sequence>
<keyword evidence="8 11" id="KW-0350">Heme biosynthesis</keyword>
<dbReference type="Pfam" id="PF01593">
    <property type="entry name" value="Amino_oxidase"/>
    <property type="match status" value="1"/>
</dbReference>
<evidence type="ECO:0000256" key="6">
    <source>
        <dbReference type="ARBA" id="ARBA00022827"/>
    </source>
</evidence>
<evidence type="ECO:0000256" key="4">
    <source>
        <dbReference type="ARBA" id="ARBA00012867"/>
    </source>
</evidence>